<dbReference type="PANTHER" id="PTHR43685">
    <property type="entry name" value="GLYCOSYLTRANSFERASE"/>
    <property type="match status" value="1"/>
</dbReference>
<keyword evidence="1 4" id="KW-0808">Transferase</keyword>
<dbReference type="Pfam" id="PF02709">
    <property type="entry name" value="Glyco_transf_7C"/>
    <property type="match status" value="1"/>
</dbReference>
<dbReference type="Pfam" id="PF00535">
    <property type="entry name" value="Glycos_transf_2"/>
    <property type="match status" value="1"/>
</dbReference>
<dbReference type="OrthoDB" id="6717394at2"/>
<name>A0A1M4X3R6_9FLAO</name>
<dbReference type="SUPFAM" id="SSF53448">
    <property type="entry name" value="Nucleotide-diphospho-sugar transferases"/>
    <property type="match status" value="1"/>
</dbReference>
<keyword evidence="4" id="KW-0328">Glycosyltransferase</keyword>
<feature type="domain" description="Galactosyltransferase C-terminal" evidence="3">
    <location>
        <begin position="149"/>
        <end position="191"/>
    </location>
</feature>
<dbReference type="GO" id="GO:0016757">
    <property type="term" value="F:glycosyltransferase activity"/>
    <property type="evidence" value="ECO:0007669"/>
    <property type="project" value="UniProtKB-KW"/>
</dbReference>
<accession>A0A1M4X3R6</accession>
<dbReference type="AlphaFoldDB" id="A0A1M4X3R6"/>
<reference evidence="4 5" key="1">
    <citation type="submission" date="2016-11" db="EMBL/GenBank/DDBJ databases">
        <authorList>
            <person name="Jaros S."/>
            <person name="Januszkiewicz K."/>
            <person name="Wedrychowicz H."/>
        </authorList>
    </citation>
    <scope>NUCLEOTIDE SEQUENCE [LARGE SCALE GENOMIC DNA]</scope>
    <source>
        <strain evidence="4 5">DSM 25661</strain>
    </source>
</reference>
<feature type="domain" description="Glycosyltransferase 2-like" evidence="2">
    <location>
        <begin position="8"/>
        <end position="136"/>
    </location>
</feature>
<dbReference type="InterPro" id="IPR029044">
    <property type="entry name" value="Nucleotide-diphossugar_trans"/>
</dbReference>
<gene>
    <name evidence="4" type="ORF">SAMN05444278_10792</name>
</gene>
<dbReference type="Gene3D" id="3.90.550.10">
    <property type="entry name" value="Spore Coat Polysaccharide Biosynthesis Protein SpsA, Chain A"/>
    <property type="match status" value="1"/>
</dbReference>
<dbReference type="InterPro" id="IPR050834">
    <property type="entry name" value="Glycosyltransf_2"/>
</dbReference>
<organism evidence="4 5">
    <name type="scientific">Psychroflexus salarius</name>
    <dbReference type="NCBI Taxonomy" id="1155689"/>
    <lineage>
        <taxon>Bacteria</taxon>
        <taxon>Pseudomonadati</taxon>
        <taxon>Bacteroidota</taxon>
        <taxon>Flavobacteriia</taxon>
        <taxon>Flavobacteriales</taxon>
        <taxon>Flavobacteriaceae</taxon>
        <taxon>Psychroflexus</taxon>
    </lineage>
</organism>
<sequence length="361" mass="42478">MKISILYAYRNREKQRIENSLKSLVNQNESNFEVVFVDYGSDDAFATRIQKVIEGFSFASYHYMAHPGLLWNKSKALNYAASKAKGEFVFVADVDICFDINAVSKMTNLAKANMFSLFKLSYLKQEITQQEITKGKFNANQIKHHGDVNGMVLVSRENFLRIEGYDEFYHFYGSEDIDFYERLKNAGIQKEKNSDTLFFHQWHPIYNAINDAVLEVTPRFFNIKKINQQHFLFQQKQKAVKPILHQKINQYTWEKNNQLLTSDATKSIIINNDHAKVWHLFKVVLPTLKKDIVHIRIEDDNYFSSLKYRLKKQLKKPDRLPMPMKAVNDLMLEEIVLKYRHHNYTFKIGEDLKSITLIIQL</sequence>
<dbReference type="RefSeq" id="WP_083574508.1">
    <property type="nucleotide sequence ID" value="NZ_FQTW01000007.1"/>
</dbReference>
<dbReference type="STRING" id="1155689.SAMN05444278_10792"/>
<evidence type="ECO:0000313" key="4">
    <source>
        <dbReference type="EMBL" id="SHE88121.1"/>
    </source>
</evidence>
<evidence type="ECO:0000256" key="1">
    <source>
        <dbReference type="ARBA" id="ARBA00022679"/>
    </source>
</evidence>
<evidence type="ECO:0000259" key="3">
    <source>
        <dbReference type="Pfam" id="PF02709"/>
    </source>
</evidence>
<keyword evidence="5" id="KW-1185">Reference proteome</keyword>
<protein>
    <submittedName>
        <fullName evidence="4">N-terminal domain of galactosyltransferase</fullName>
    </submittedName>
</protein>
<evidence type="ECO:0000313" key="5">
    <source>
        <dbReference type="Proteomes" id="UP000184462"/>
    </source>
</evidence>
<dbReference type="PANTHER" id="PTHR43685:SF3">
    <property type="entry name" value="SLR2126 PROTEIN"/>
    <property type="match status" value="1"/>
</dbReference>
<dbReference type="EMBL" id="FQTW01000007">
    <property type="protein sequence ID" value="SHE88121.1"/>
    <property type="molecule type" value="Genomic_DNA"/>
</dbReference>
<dbReference type="Proteomes" id="UP000184462">
    <property type="component" value="Unassembled WGS sequence"/>
</dbReference>
<evidence type="ECO:0000259" key="2">
    <source>
        <dbReference type="Pfam" id="PF00535"/>
    </source>
</evidence>
<proteinExistence type="predicted"/>
<dbReference type="InterPro" id="IPR001173">
    <property type="entry name" value="Glyco_trans_2-like"/>
</dbReference>
<dbReference type="InterPro" id="IPR027791">
    <property type="entry name" value="Galactosyl_T_C"/>
</dbReference>